<name>A0A370CIM6_9COXI</name>
<dbReference type="InterPro" id="IPR004556">
    <property type="entry name" value="HemK-like"/>
</dbReference>
<keyword evidence="6" id="KW-1185">Reference proteome</keyword>
<dbReference type="InterPro" id="IPR007848">
    <property type="entry name" value="Small_mtfrase_dom"/>
</dbReference>
<accession>A0A370CIM6</accession>
<dbReference type="SUPFAM" id="SSF53335">
    <property type="entry name" value="S-adenosyl-L-methionine-dependent methyltransferases"/>
    <property type="match status" value="1"/>
</dbReference>
<keyword evidence="5" id="KW-0687">Ribonucleoprotein</keyword>
<reference evidence="5 6" key="1">
    <citation type="journal article" date="2017" name="Int. J. Syst. Evol. Microbiol.">
        <title>Aquarickettsiella crustaci n. gen. n. sp. (Gammaproteobacteria: Legionellales: Coxiellaceae); a bacterial pathogen of the freshwater crustacean: Gammarus fossarum (Malacostraca: Amphipoda).</title>
        <authorList>
            <person name="Bojko J."/>
            <person name="Dunn A.M."/>
            <person name="Stebbing P.D."/>
            <person name="Van Aerle R."/>
            <person name="Bacela-Spychalska K."/>
            <person name="Bean T.P."/>
            <person name="Stentiford G.D."/>
        </authorList>
    </citation>
    <scope>NUCLEOTIDE SEQUENCE [LARGE SCALE GENOMIC DNA]</scope>
    <source>
        <strain evidence="5">RA15029</strain>
    </source>
</reference>
<sequence length="313" mass="35183">MAKHSYLISEGELNAAQLEFINLRDLLRWGLTQFNKADLFYGHGTDNAWDEIIYLILASLKLGATLNPVFLAARLTLAERRLLVERIRQRVNERIPSTYLVNEARFAGLSFFVDTRVLIPRSPVAELIEQQFSPWISEDRINTILDIGTGSGCIAIACAYALPEARIDAVDNSKEALAVAAINVAAHKLQGQVNLIQSDLFQNLTSRLYDIIISNPPYVDEEDFANLPLEYRHEPVAALAAGSDGLDLVVQLLKQAVKYLKSNGILIVEVGNSKEALIHRYPQIPFLWLEFECGDAEIFLLTQEQLTRYEQEI</sequence>
<keyword evidence="1 5" id="KW-0489">Methyltransferase</keyword>
<keyword evidence="3" id="KW-0949">S-adenosyl-L-methionine</keyword>
<comment type="caution">
    <text evidence="5">The sequence shown here is derived from an EMBL/GenBank/DDBJ whole genome shotgun (WGS) entry which is preliminary data.</text>
</comment>
<dbReference type="PRINTS" id="PR00507">
    <property type="entry name" value="N12N6MTFRASE"/>
</dbReference>
<gene>
    <name evidence="5" type="ORF">CFE62_005055</name>
</gene>
<keyword evidence="2" id="KW-0808">Transferase</keyword>
<dbReference type="PROSITE" id="PS00092">
    <property type="entry name" value="N6_MTASE"/>
    <property type="match status" value="1"/>
</dbReference>
<evidence type="ECO:0000256" key="3">
    <source>
        <dbReference type="ARBA" id="ARBA00022691"/>
    </source>
</evidence>
<dbReference type="GO" id="GO:0003676">
    <property type="term" value="F:nucleic acid binding"/>
    <property type="evidence" value="ECO:0007669"/>
    <property type="project" value="InterPro"/>
</dbReference>
<dbReference type="Gene3D" id="3.40.50.150">
    <property type="entry name" value="Vaccinia Virus protein VP39"/>
    <property type="match status" value="1"/>
</dbReference>
<dbReference type="Proteomes" id="UP000226429">
    <property type="component" value="Unassembled WGS sequence"/>
</dbReference>
<evidence type="ECO:0000259" key="4">
    <source>
        <dbReference type="Pfam" id="PF05175"/>
    </source>
</evidence>
<dbReference type="EMBL" id="NMOS02000013">
    <property type="protein sequence ID" value="RDH40207.1"/>
    <property type="molecule type" value="Genomic_DNA"/>
</dbReference>
<dbReference type="InterPro" id="IPR029063">
    <property type="entry name" value="SAM-dependent_MTases_sf"/>
</dbReference>
<dbReference type="Pfam" id="PF05175">
    <property type="entry name" value="MTS"/>
    <property type="match status" value="1"/>
</dbReference>
<dbReference type="AlphaFoldDB" id="A0A370CIM6"/>
<evidence type="ECO:0000256" key="2">
    <source>
        <dbReference type="ARBA" id="ARBA00022679"/>
    </source>
</evidence>
<dbReference type="CDD" id="cd02440">
    <property type="entry name" value="AdoMet_MTases"/>
    <property type="match status" value="1"/>
</dbReference>
<organism evidence="5 6">
    <name type="scientific">Candidatus Aquirickettsiella gammari</name>
    <dbReference type="NCBI Taxonomy" id="2016198"/>
    <lineage>
        <taxon>Bacteria</taxon>
        <taxon>Pseudomonadati</taxon>
        <taxon>Pseudomonadota</taxon>
        <taxon>Gammaproteobacteria</taxon>
        <taxon>Legionellales</taxon>
        <taxon>Coxiellaceae</taxon>
        <taxon>Candidatus Aquirickettsiella</taxon>
    </lineage>
</organism>
<evidence type="ECO:0000313" key="6">
    <source>
        <dbReference type="Proteomes" id="UP000226429"/>
    </source>
</evidence>
<dbReference type="GO" id="GO:0005829">
    <property type="term" value="C:cytosol"/>
    <property type="evidence" value="ECO:0007669"/>
    <property type="project" value="TreeGrafter"/>
</dbReference>
<dbReference type="InterPro" id="IPR002052">
    <property type="entry name" value="DNA_methylase_N6_adenine_CS"/>
</dbReference>
<evidence type="ECO:0000313" key="5">
    <source>
        <dbReference type="EMBL" id="RDH40207.1"/>
    </source>
</evidence>
<feature type="domain" description="Methyltransferase small" evidence="4">
    <location>
        <begin position="139"/>
        <end position="223"/>
    </location>
</feature>
<keyword evidence="5" id="KW-0689">Ribosomal protein</keyword>
<evidence type="ECO:0000256" key="1">
    <source>
        <dbReference type="ARBA" id="ARBA00022603"/>
    </source>
</evidence>
<dbReference type="GO" id="GO:0005840">
    <property type="term" value="C:ribosome"/>
    <property type="evidence" value="ECO:0007669"/>
    <property type="project" value="UniProtKB-KW"/>
</dbReference>
<dbReference type="GO" id="GO:0036009">
    <property type="term" value="F:protein-glutamine N-methyltransferase activity"/>
    <property type="evidence" value="ECO:0007669"/>
    <property type="project" value="InterPro"/>
</dbReference>
<dbReference type="PANTHER" id="PTHR47806">
    <property type="entry name" value="50S RIBOSOMAL PROTEIN L3 GLUTAMINE METHYLTRANSFERASE"/>
    <property type="match status" value="1"/>
</dbReference>
<reference evidence="5 6" key="2">
    <citation type="journal article" date="2018" name="J. Invertebr. Pathol.">
        <title>'Candidatus Aquirickettsiella gammari' (Gammaproteobacteria: Legionellales: Coxiellaceae): A bacterial pathogen of the freshwater crustacean Gammarus fossarum (Malacostraca: Amphipoda).</title>
        <authorList>
            <person name="Bojko J."/>
            <person name="Dunn A.M."/>
            <person name="Stebbing P.D."/>
            <person name="van Aerle R."/>
            <person name="Bacela-Spychalska K."/>
            <person name="Bean T.P."/>
            <person name="Urrutia A."/>
            <person name="Stentiford G.D."/>
        </authorList>
    </citation>
    <scope>NUCLEOTIDE SEQUENCE [LARGE SCALE GENOMIC DNA]</scope>
    <source>
        <strain evidence="5">RA15029</strain>
    </source>
</reference>
<dbReference type="PIRSF" id="PIRSF037167">
    <property type="entry name" value="Mtase_YfcB_prd"/>
    <property type="match status" value="1"/>
</dbReference>
<dbReference type="NCBIfam" id="TIGR00536">
    <property type="entry name" value="hemK_fam"/>
    <property type="match status" value="1"/>
</dbReference>
<proteinExistence type="predicted"/>
<dbReference type="NCBIfam" id="TIGR03533">
    <property type="entry name" value="L3_gln_methyl"/>
    <property type="match status" value="1"/>
</dbReference>
<dbReference type="PANTHER" id="PTHR47806:SF1">
    <property type="entry name" value="RIBOSOMAL PROTEIN UL3 GLUTAMINE METHYLTRANSFERASE"/>
    <property type="match status" value="1"/>
</dbReference>
<dbReference type="GO" id="GO:0032259">
    <property type="term" value="P:methylation"/>
    <property type="evidence" value="ECO:0007669"/>
    <property type="project" value="UniProtKB-KW"/>
</dbReference>
<protein>
    <submittedName>
        <fullName evidence="5">50S ribosomal protein L3 N(5)-glutamine methyltransferase</fullName>
    </submittedName>
</protein>
<dbReference type="InterPro" id="IPR017127">
    <property type="entry name" value="Ribosome_uL3_MTase"/>
</dbReference>